<dbReference type="GO" id="GO:0016627">
    <property type="term" value="F:oxidoreductase activity, acting on the CH-CH group of donors"/>
    <property type="evidence" value="ECO:0007669"/>
    <property type="project" value="TreeGrafter"/>
</dbReference>
<keyword evidence="1" id="KW-0560">Oxidoreductase</keyword>
<proteinExistence type="predicted"/>
<evidence type="ECO:0000313" key="2">
    <source>
        <dbReference type="EMBL" id="AGZ44719.1"/>
    </source>
</evidence>
<evidence type="ECO:0000256" key="1">
    <source>
        <dbReference type="ARBA" id="ARBA00023002"/>
    </source>
</evidence>
<dbReference type="Gene3D" id="2.30.110.10">
    <property type="entry name" value="Electron Transport, Fmn-binding Protein, Chain A"/>
    <property type="match status" value="1"/>
</dbReference>
<dbReference type="eggNOG" id="COG5015">
    <property type="taxonomic scope" value="Bacteria"/>
</dbReference>
<dbReference type="STRING" id="1246995.AFR_32305"/>
<dbReference type="SUPFAM" id="SSF50475">
    <property type="entry name" value="FMN-binding split barrel"/>
    <property type="match status" value="1"/>
</dbReference>
<dbReference type="Proteomes" id="UP000017746">
    <property type="component" value="Chromosome"/>
</dbReference>
<reference evidence="2 3" key="1">
    <citation type="journal article" date="2014" name="J. Biotechnol.">
        <title>Complete genome sequence of the actinobacterium Actinoplanes friuliensis HAG 010964, producer of the lipopeptide antibiotic friulimycin.</title>
        <authorList>
            <person name="Ruckert C."/>
            <person name="Szczepanowski R."/>
            <person name="Albersmeier A."/>
            <person name="Goesmann A."/>
            <person name="Fischer N."/>
            <person name="Steinkamper A."/>
            <person name="Puhler A."/>
            <person name="Biener R."/>
            <person name="Schwartz D."/>
            <person name="Kalinowski J."/>
        </authorList>
    </citation>
    <scope>NUCLEOTIDE SEQUENCE [LARGE SCALE GENOMIC DNA]</scope>
    <source>
        <strain evidence="2 3">DSM 7358</strain>
    </source>
</reference>
<dbReference type="InterPro" id="IPR012349">
    <property type="entry name" value="Split_barrel_FMN-bd"/>
</dbReference>
<sequence length="126" mass="13924">MISLDTLALQRTVLLETRKRDGSWVATPVSIVADAGRAYFRSYDAAGKAKRLRNFPQVRVAPCTMRGRPTGPAVAGSARLLSDEEAAPVRRMLAAKHPVLHGRLVPALHRRKGWTTLHYELTLEPS</sequence>
<dbReference type="NCBIfam" id="TIGR03666">
    <property type="entry name" value="Rv2061_F420"/>
    <property type="match status" value="1"/>
</dbReference>
<keyword evidence="3" id="KW-1185">Reference proteome</keyword>
<dbReference type="EMBL" id="CP006272">
    <property type="protein sequence ID" value="AGZ44719.1"/>
    <property type="molecule type" value="Genomic_DNA"/>
</dbReference>
<dbReference type="InterPro" id="IPR052019">
    <property type="entry name" value="F420H2_bilvrd_red/Heme_oxyg"/>
</dbReference>
<dbReference type="HOGENOM" id="CLU_139738_2_1_11"/>
<dbReference type="PANTHER" id="PTHR35176:SF11">
    <property type="entry name" value="PYRIDOXAMINE 5'-PHOSPHATE OXIDASE FAMILY PROTEIN"/>
    <property type="match status" value="1"/>
</dbReference>
<dbReference type="AlphaFoldDB" id="U5W6E7"/>
<protein>
    <submittedName>
        <fullName evidence="2">Pyridoxamine 5'-phosphate oxidase-like protein</fullName>
    </submittedName>
</protein>
<evidence type="ECO:0000313" key="3">
    <source>
        <dbReference type="Proteomes" id="UP000017746"/>
    </source>
</evidence>
<organism evidence="2 3">
    <name type="scientific">Actinoplanes friuliensis DSM 7358</name>
    <dbReference type="NCBI Taxonomy" id="1246995"/>
    <lineage>
        <taxon>Bacteria</taxon>
        <taxon>Bacillati</taxon>
        <taxon>Actinomycetota</taxon>
        <taxon>Actinomycetes</taxon>
        <taxon>Micromonosporales</taxon>
        <taxon>Micromonosporaceae</taxon>
        <taxon>Actinoplanes</taxon>
    </lineage>
</organism>
<gene>
    <name evidence="2" type="ORF">AFR_32305</name>
</gene>
<dbReference type="GO" id="GO:0070967">
    <property type="term" value="F:coenzyme F420 binding"/>
    <property type="evidence" value="ECO:0007669"/>
    <property type="project" value="TreeGrafter"/>
</dbReference>
<dbReference type="InterPro" id="IPR019965">
    <property type="entry name" value="PPOX_F420-dep_Rv2061_put"/>
</dbReference>
<dbReference type="RefSeq" id="WP_023561051.1">
    <property type="nucleotide sequence ID" value="NC_022657.1"/>
</dbReference>
<dbReference type="GO" id="GO:0005829">
    <property type="term" value="C:cytosol"/>
    <property type="evidence" value="ECO:0007669"/>
    <property type="project" value="TreeGrafter"/>
</dbReference>
<dbReference type="PATRIC" id="fig|1246995.3.peg.6539"/>
<dbReference type="PANTHER" id="PTHR35176">
    <property type="entry name" value="HEME OXYGENASE HI_0854-RELATED"/>
    <property type="match status" value="1"/>
</dbReference>
<dbReference type="OrthoDB" id="5738083at2"/>
<accession>U5W6E7</accession>
<dbReference type="KEGG" id="afs:AFR_32305"/>
<name>U5W6E7_9ACTN</name>